<accession>A0A9P1N088</accession>
<evidence type="ECO:0000256" key="7">
    <source>
        <dbReference type="SAM" id="Coils"/>
    </source>
</evidence>
<proteinExistence type="inferred from homology"/>
<feature type="region of interest" description="Disordered" evidence="8">
    <location>
        <begin position="105"/>
        <end position="132"/>
    </location>
</feature>
<dbReference type="AlphaFoldDB" id="A0A9P1N088"/>
<keyword evidence="2 5" id="KW-0547">Nucleotide-binding</keyword>
<dbReference type="SMART" id="SM00129">
    <property type="entry name" value="KISc"/>
    <property type="match status" value="1"/>
</dbReference>
<keyword evidence="11" id="KW-1185">Reference proteome</keyword>
<dbReference type="SUPFAM" id="SSF52540">
    <property type="entry name" value="P-loop containing nucleoside triphosphate hydrolases"/>
    <property type="match status" value="1"/>
</dbReference>
<dbReference type="PROSITE" id="PS50067">
    <property type="entry name" value="KINESIN_MOTOR_2"/>
    <property type="match status" value="1"/>
</dbReference>
<comment type="similarity">
    <text evidence="5 6">Belongs to the TRAFAC class myosin-kinesin ATPase superfamily. Kinesin family.</text>
</comment>
<dbReference type="GO" id="GO:0003777">
    <property type="term" value="F:microtubule motor activity"/>
    <property type="evidence" value="ECO:0007669"/>
    <property type="project" value="InterPro"/>
</dbReference>
<feature type="domain" description="Kinesin motor" evidence="9">
    <location>
        <begin position="222"/>
        <end position="548"/>
    </location>
</feature>
<keyword evidence="4" id="KW-0963">Cytoplasm</keyword>
<evidence type="ECO:0000256" key="5">
    <source>
        <dbReference type="PROSITE-ProRule" id="PRU00283"/>
    </source>
</evidence>
<feature type="compositionally biased region" description="Polar residues" evidence="8">
    <location>
        <begin position="120"/>
        <end position="132"/>
    </location>
</feature>
<dbReference type="InterPro" id="IPR001752">
    <property type="entry name" value="Kinesin_motor_dom"/>
</dbReference>
<evidence type="ECO:0000259" key="9">
    <source>
        <dbReference type="PROSITE" id="PS50067"/>
    </source>
</evidence>
<dbReference type="EMBL" id="CANHGI010000002">
    <property type="protein sequence ID" value="CAI5442871.1"/>
    <property type="molecule type" value="Genomic_DNA"/>
</dbReference>
<dbReference type="Pfam" id="PF00225">
    <property type="entry name" value="Kinesin"/>
    <property type="match status" value="1"/>
</dbReference>
<protein>
    <recommendedName>
        <fullName evidence="6">Kinesin-like protein</fullName>
    </recommendedName>
</protein>
<dbReference type="GO" id="GO:0007018">
    <property type="term" value="P:microtubule-based movement"/>
    <property type="evidence" value="ECO:0007669"/>
    <property type="project" value="InterPro"/>
</dbReference>
<dbReference type="InterPro" id="IPR019821">
    <property type="entry name" value="Kinesin_motor_CS"/>
</dbReference>
<name>A0A9P1N088_9PELO</name>
<dbReference type="PANTHER" id="PTHR47972">
    <property type="entry name" value="KINESIN-LIKE PROTEIN KLP-3"/>
    <property type="match status" value="1"/>
</dbReference>
<dbReference type="PANTHER" id="PTHR47972:SF28">
    <property type="entry name" value="KINESIN-LIKE PROTEIN KLP-3"/>
    <property type="match status" value="1"/>
</dbReference>
<dbReference type="OrthoDB" id="3176171at2759"/>
<evidence type="ECO:0000256" key="8">
    <source>
        <dbReference type="SAM" id="MobiDB-lite"/>
    </source>
</evidence>
<dbReference type="GO" id="GO:0005874">
    <property type="term" value="C:microtubule"/>
    <property type="evidence" value="ECO:0007669"/>
    <property type="project" value="UniProtKB-KW"/>
</dbReference>
<sequence length="574" mass="64528">MDSQNVGDIDIFQQCKYIHEVELVNMKLQMRILETHIETKDRLLRNLEDIIDEQEARIANMEDFIQVLSLDFGTLSEENMRLKNALTQMQKSTRMNELLETDEDYESSDLMSCDGGTGNGRSTSPQPTSDVTKSYPLMVQSMREESHWKKLQRCAEELKSEKDELRQLALDTKDAFNVCMGEMKMMLTSKTTDFFRVLIERYKAEMEKRKQLHNQLVELNGNIRVFYRIRPLLRLPQNNEAEDGNEKPVVFIDDMDNGVVHVTNTSNTKKTSASADKVIPTDFSQEQIFEEVSPIITSCIDGYNVCIFAYGHTGSGKTYTMEGPLDAPGINQRAIMQLFETAKDRSNDISYNIKVSMMEIYNEKIRDLLNTANSNLSIRQTDEGKSSIPGLEEVLVTSAQEVTDTLAKGRKNKVVAATEANIESSRSHVIVRVVVSATNLITKVTTVGRLNLVDLAGSERVSQTNATGQLLKEAQAINKSLSELGNVVLALRQNQKHIPFRNCQLTRILEDSLNGDSKTLVLVHLSPDAKSLNESISSVNFAEKIGQVFKSGFKRDVTRKSISGPPKIPASPRK</sequence>
<keyword evidence="6" id="KW-0493">Microtubule</keyword>
<dbReference type="InterPro" id="IPR027417">
    <property type="entry name" value="P-loop_NTPase"/>
</dbReference>
<feature type="coiled-coil region" evidence="7">
    <location>
        <begin position="33"/>
        <end position="64"/>
    </location>
</feature>
<dbReference type="InterPro" id="IPR036961">
    <property type="entry name" value="Kinesin_motor_dom_sf"/>
</dbReference>
<feature type="coiled-coil region" evidence="7">
    <location>
        <begin position="148"/>
        <end position="175"/>
    </location>
</feature>
<dbReference type="Gene3D" id="3.40.850.10">
    <property type="entry name" value="Kinesin motor domain"/>
    <property type="match status" value="1"/>
</dbReference>
<dbReference type="PRINTS" id="PR00380">
    <property type="entry name" value="KINESINHEAVY"/>
</dbReference>
<dbReference type="GO" id="GO:0008017">
    <property type="term" value="F:microtubule binding"/>
    <property type="evidence" value="ECO:0007669"/>
    <property type="project" value="InterPro"/>
</dbReference>
<keyword evidence="4" id="KW-0206">Cytoskeleton</keyword>
<comment type="subcellular location">
    <subcellularLocation>
        <location evidence="1">Cytoplasm</location>
        <location evidence="1">Cytoskeleton</location>
    </subcellularLocation>
</comment>
<evidence type="ECO:0000313" key="10">
    <source>
        <dbReference type="EMBL" id="CAI5442871.1"/>
    </source>
</evidence>
<feature type="binding site" evidence="5">
    <location>
        <begin position="311"/>
        <end position="318"/>
    </location>
    <ligand>
        <name>ATP</name>
        <dbReference type="ChEBI" id="CHEBI:30616"/>
    </ligand>
</feature>
<evidence type="ECO:0000256" key="1">
    <source>
        <dbReference type="ARBA" id="ARBA00004245"/>
    </source>
</evidence>
<dbReference type="Proteomes" id="UP001152747">
    <property type="component" value="Unassembled WGS sequence"/>
</dbReference>
<dbReference type="PROSITE" id="PS00411">
    <property type="entry name" value="KINESIN_MOTOR_1"/>
    <property type="match status" value="1"/>
</dbReference>
<dbReference type="InterPro" id="IPR027640">
    <property type="entry name" value="Kinesin-like_fam"/>
</dbReference>
<evidence type="ECO:0000256" key="6">
    <source>
        <dbReference type="RuleBase" id="RU000394"/>
    </source>
</evidence>
<organism evidence="10 11">
    <name type="scientific">Caenorhabditis angaria</name>
    <dbReference type="NCBI Taxonomy" id="860376"/>
    <lineage>
        <taxon>Eukaryota</taxon>
        <taxon>Metazoa</taxon>
        <taxon>Ecdysozoa</taxon>
        <taxon>Nematoda</taxon>
        <taxon>Chromadorea</taxon>
        <taxon>Rhabditida</taxon>
        <taxon>Rhabditina</taxon>
        <taxon>Rhabditomorpha</taxon>
        <taxon>Rhabditoidea</taxon>
        <taxon>Rhabditidae</taxon>
        <taxon>Peloderinae</taxon>
        <taxon>Caenorhabditis</taxon>
    </lineage>
</organism>
<evidence type="ECO:0000256" key="3">
    <source>
        <dbReference type="ARBA" id="ARBA00022840"/>
    </source>
</evidence>
<evidence type="ECO:0000256" key="2">
    <source>
        <dbReference type="ARBA" id="ARBA00022741"/>
    </source>
</evidence>
<evidence type="ECO:0000313" key="11">
    <source>
        <dbReference type="Proteomes" id="UP001152747"/>
    </source>
</evidence>
<keyword evidence="3 5" id="KW-0067">ATP-binding</keyword>
<comment type="caution">
    <text evidence="10">The sequence shown here is derived from an EMBL/GenBank/DDBJ whole genome shotgun (WGS) entry which is preliminary data.</text>
</comment>
<keyword evidence="5 6" id="KW-0505">Motor protein</keyword>
<dbReference type="GO" id="GO:0005524">
    <property type="term" value="F:ATP binding"/>
    <property type="evidence" value="ECO:0007669"/>
    <property type="project" value="UniProtKB-UniRule"/>
</dbReference>
<gene>
    <name evidence="10" type="ORF">CAMP_LOCUS5508</name>
</gene>
<evidence type="ECO:0000256" key="4">
    <source>
        <dbReference type="ARBA" id="ARBA00023212"/>
    </source>
</evidence>
<reference evidence="10" key="1">
    <citation type="submission" date="2022-11" db="EMBL/GenBank/DDBJ databases">
        <authorList>
            <person name="Kikuchi T."/>
        </authorList>
    </citation>
    <scope>NUCLEOTIDE SEQUENCE</scope>
    <source>
        <strain evidence="10">PS1010</strain>
    </source>
</reference>
<keyword evidence="7" id="KW-0175">Coiled coil</keyword>